<evidence type="ECO:0000256" key="1">
    <source>
        <dbReference type="SAM" id="MobiDB-lite"/>
    </source>
</evidence>
<keyword evidence="3" id="KW-1185">Reference proteome</keyword>
<proteinExistence type="predicted"/>
<feature type="compositionally biased region" description="Basic residues" evidence="1">
    <location>
        <begin position="65"/>
        <end position="75"/>
    </location>
</feature>
<organism evidence="2 3">
    <name type="scientific">Prorocentrum cordatum</name>
    <dbReference type="NCBI Taxonomy" id="2364126"/>
    <lineage>
        <taxon>Eukaryota</taxon>
        <taxon>Sar</taxon>
        <taxon>Alveolata</taxon>
        <taxon>Dinophyceae</taxon>
        <taxon>Prorocentrales</taxon>
        <taxon>Prorocentraceae</taxon>
        <taxon>Prorocentrum</taxon>
    </lineage>
</organism>
<name>A0ABN9QCT0_9DINO</name>
<protein>
    <submittedName>
        <fullName evidence="2">Uncharacterized protein</fullName>
    </submittedName>
</protein>
<feature type="region of interest" description="Disordered" evidence="1">
    <location>
        <begin position="1"/>
        <end position="75"/>
    </location>
</feature>
<feature type="non-terminal residue" evidence="2">
    <location>
        <position position="75"/>
    </location>
</feature>
<feature type="non-terminal residue" evidence="2">
    <location>
        <position position="1"/>
    </location>
</feature>
<gene>
    <name evidence="2" type="ORF">PCOR1329_LOCUS9951</name>
</gene>
<comment type="caution">
    <text evidence="2">The sequence shown here is derived from an EMBL/GenBank/DDBJ whole genome shotgun (WGS) entry which is preliminary data.</text>
</comment>
<dbReference type="Proteomes" id="UP001189429">
    <property type="component" value="Unassembled WGS sequence"/>
</dbReference>
<reference evidence="2" key="1">
    <citation type="submission" date="2023-10" db="EMBL/GenBank/DDBJ databases">
        <authorList>
            <person name="Chen Y."/>
            <person name="Shah S."/>
            <person name="Dougan E. K."/>
            <person name="Thang M."/>
            <person name="Chan C."/>
        </authorList>
    </citation>
    <scope>NUCLEOTIDE SEQUENCE [LARGE SCALE GENOMIC DNA]</scope>
</reference>
<evidence type="ECO:0000313" key="3">
    <source>
        <dbReference type="Proteomes" id="UP001189429"/>
    </source>
</evidence>
<sequence length="75" mass="7446">PAPARVGEGELPGPAGGGQAARPGELLVKLPPAPRGRRRRRHCVSGAHAGFPGAGGGVARAGPGPRRRLHAPGLP</sequence>
<dbReference type="EMBL" id="CAUYUJ010002796">
    <property type="protein sequence ID" value="CAK0802429.1"/>
    <property type="molecule type" value="Genomic_DNA"/>
</dbReference>
<evidence type="ECO:0000313" key="2">
    <source>
        <dbReference type="EMBL" id="CAK0802429.1"/>
    </source>
</evidence>
<accession>A0ABN9QCT0</accession>